<name>A0ABV0FJS8_9NEIS</name>
<feature type="transmembrane region" description="Helical" evidence="1">
    <location>
        <begin position="164"/>
        <end position="185"/>
    </location>
</feature>
<dbReference type="RefSeq" id="WP_347371742.1">
    <property type="nucleotide sequence ID" value="NZ_JBDOJC010000001.1"/>
</dbReference>
<organism evidence="2 3">
    <name type="scientific">Chromobacterium vaccinii</name>
    <dbReference type="NCBI Taxonomy" id="1108595"/>
    <lineage>
        <taxon>Bacteria</taxon>
        <taxon>Pseudomonadati</taxon>
        <taxon>Pseudomonadota</taxon>
        <taxon>Betaproteobacteria</taxon>
        <taxon>Neisseriales</taxon>
        <taxon>Chromobacteriaceae</taxon>
        <taxon>Chromobacterium</taxon>
    </lineage>
</organism>
<keyword evidence="1" id="KW-0472">Membrane</keyword>
<evidence type="ECO:0000256" key="1">
    <source>
        <dbReference type="SAM" id="Phobius"/>
    </source>
</evidence>
<dbReference type="InterPro" id="IPR021329">
    <property type="entry name" value="DUF2938"/>
</dbReference>
<sequence>MIVYQNLDSPATRNMKGIPMDNAWQSLLPYAAALGIGATLIMDAWALLLKRAFDIPSLDYAMVGRWLGHLPRGHFRHDGIGRSSPIAGEKTLGWAAHYLIGILFAYLLLALCGPGWLIRPTPLPALAFGLVSVSAPFLILQPGMGAGIAARNTPNPNAARVRSLAAHAAFGTGLYFSALLLAIFLA</sequence>
<dbReference type="EMBL" id="JBDOJC010000001">
    <property type="protein sequence ID" value="MEO2219144.1"/>
    <property type="molecule type" value="Genomic_DNA"/>
</dbReference>
<proteinExistence type="predicted"/>
<dbReference type="Proteomes" id="UP001455709">
    <property type="component" value="Unassembled WGS sequence"/>
</dbReference>
<feature type="transmembrane region" description="Helical" evidence="1">
    <location>
        <begin position="92"/>
        <end position="117"/>
    </location>
</feature>
<feature type="transmembrane region" description="Helical" evidence="1">
    <location>
        <begin position="123"/>
        <end position="143"/>
    </location>
</feature>
<keyword evidence="1" id="KW-0812">Transmembrane</keyword>
<reference evidence="2 3" key="1">
    <citation type="submission" date="2024-05" db="EMBL/GenBank/DDBJ databases">
        <authorList>
            <person name="De Oliveira J.P."/>
            <person name="Noriler S.A."/>
            <person name="De Oliveira A.G."/>
            <person name="Sipoli D.S."/>
        </authorList>
    </citation>
    <scope>NUCLEOTIDE SEQUENCE [LARGE SCALE GENOMIC DNA]</scope>
    <source>
        <strain evidence="2 3">LABIM189</strain>
    </source>
</reference>
<keyword evidence="1" id="KW-1133">Transmembrane helix</keyword>
<keyword evidence="3" id="KW-1185">Reference proteome</keyword>
<evidence type="ECO:0000313" key="2">
    <source>
        <dbReference type="EMBL" id="MEO2219144.1"/>
    </source>
</evidence>
<dbReference type="Pfam" id="PF11158">
    <property type="entry name" value="DUF2938"/>
    <property type="match status" value="1"/>
</dbReference>
<accession>A0ABV0FJS8</accession>
<protein>
    <submittedName>
        <fullName evidence="2">DUF2938 domain-containing protein</fullName>
    </submittedName>
</protein>
<gene>
    <name evidence="2" type="ORF">ABGV49_18990</name>
</gene>
<comment type="caution">
    <text evidence="2">The sequence shown here is derived from an EMBL/GenBank/DDBJ whole genome shotgun (WGS) entry which is preliminary data.</text>
</comment>
<feature type="transmembrane region" description="Helical" evidence="1">
    <location>
        <begin position="27"/>
        <end position="48"/>
    </location>
</feature>
<evidence type="ECO:0000313" key="3">
    <source>
        <dbReference type="Proteomes" id="UP001455709"/>
    </source>
</evidence>